<dbReference type="InterPro" id="IPR013320">
    <property type="entry name" value="ConA-like_dom_sf"/>
</dbReference>
<keyword evidence="6" id="KW-1185">Reference proteome</keyword>
<name>A0A2J6PQN7_9HELO</name>
<keyword evidence="3" id="KW-1133">Transmembrane helix</keyword>
<evidence type="ECO:0000256" key="3">
    <source>
        <dbReference type="SAM" id="Phobius"/>
    </source>
</evidence>
<reference evidence="5 6" key="1">
    <citation type="submission" date="2016-05" db="EMBL/GenBank/DDBJ databases">
        <title>A degradative enzymes factory behind the ericoid mycorrhizal symbiosis.</title>
        <authorList>
            <consortium name="DOE Joint Genome Institute"/>
            <person name="Martino E."/>
            <person name="Morin E."/>
            <person name="Grelet G."/>
            <person name="Kuo A."/>
            <person name="Kohler A."/>
            <person name="Daghino S."/>
            <person name="Barry K."/>
            <person name="Choi C."/>
            <person name="Cichocki N."/>
            <person name="Clum A."/>
            <person name="Copeland A."/>
            <person name="Hainaut M."/>
            <person name="Haridas S."/>
            <person name="Labutti K."/>
            <person name="Lindquist E."/>
            <person name="Lipzen A."/>
            <person name="Khouja H.-R."/>
            <person name="Murat C."/>
            <person name="Ohm R."/>
            <person name="Olson A."/>
            <person name="Spatafora J."/>
            <person name="Veneault-Fourrey C."/>
            <person name="Henrissat B."/>
            <person name="Grigoriev I."/>
            <person name="Martin F."/>
            <person name="Perotto S."/>
        </authorList>
    </citation>
    <scope>NUCLEOTIDE SEQUENCE [LARGE SCALE GENOMIC DNA]</scope>
    <source>
        <strain evidence="5 6">UAMH 7357</strain>
    </source>
</reference>
<keyword evidence="3" id="KW-0472">Membrane</keyword>
<dbReference type="GO" id="GO:0008810">
    <property type="term" value="F:cellulase activity"/>
    <property type="evidence" value="ECO:0007669"/>
    <property type="project" value="InterPro"/>
</dbReference>
<keyword evidence="2" id="KW-0119">Carbohydrate metabolism</keyword>
<feature type="transmembrane region" description="Helical" evidence="3">
    <location>
        <begin position="265"/>
        <end position="288"/>
    </location>
</feature>
<keyword evidence="2" id="KW-0326">Glycosidase</keyword>
<dbReference type="PANTHER" id="PTHR34002">
    <property type="entry name" value="BLR1656 PROTEIN"/>
    <property type="match status" value="1"/>
</dbReference>
<keyword evidence="3" id="KW-0812">Transmembrane</keyword>
<comment type="similarity">
    <text evidence="1 2">Belongs to the glycosyl hydrolase 12 (cellulase H) family.</text>
</comment>
<evidence type="ECO:0000256" key="2">
    <source>
        <dbReference type="RuleBase" id="RU361163"/>
    </source>
</evidence>
<dbReference type="OrthoDB" id="89349at2759"/>
<dbReference type="InterPro" id="IPR002594">
    <property type="entry name" value="GH12"/>
</dbReference>
<dbReference type="InterPro" id="IPR013319">
    <property type="entry name" value="GH11/12"/>
</dbReference>
<feature type="chain" id="PRO_5014448469" evidence="4">
    <location>
        <begin position="20"/>
        <end position="289"/>
    </location>
</feature>
<gene>
    <name evidence="5" type="ORF">NA56DRAFT_649478</name>
</gene>
<keyword evidence="2" id="KW-0624">Polysaccharide degradation</keyword>
<dbReference type="GO" id="GO:0000272">
    <property type="term" value="P:polysaccharide catabolic process"/>
    <property type="evidence" value="ECO:0007669"/>
    <property type="project" value="UniProtKB-KW"/>
</dbReference>
<dbReference type="Proteomes" id="UP000235672">
    <property type="component" value="Unassembled WGS sequence"/>
</dbReference>
<proteinExistence type="inferred from homology"/>
<keyword evidence="2 5" id="KW-0378">Hydrolase</keyword>
<evidence type="ECO:0000256" key="4">
    <source>
        <dbReference type="SAM" id="SignalP"/>
    </source>
</evidence>
<sequence length="289" mass="31073">MAFLKFSSLVFFASALCAAAPDRMYCGQYETLTSAVSQNVFSTNEWGADGSGASCVTVNNDDTQFNVTWQWKKNQDAVHAFPNVEMYSSQLPVQLKNLSSLNFEVEWSMAPSESSEGDLAAITASADVVLDMFLDPNESKSQSTTLPQFEVMVWMGQYGFANPIGHNTTKSPATTKVNGNTFSLYQGSNGVGQTVFTWLAADNITTFNEDISPLFVYLTKHSLIPSTAYLGVVSFGTETFHATSNVTFSASNFQMKVVQGAQQSLAIAGAAPSLSLALFVALAGVMALL</sequence>
<evidence type="ECO:0000256" key="1">
    <source>
        <dbReference type="ARBA" id="ARBA00005519"/>
    </source>
</evidence>
<organism evidence="5 6">
    <name type="scientific">Hyaloscypha hepaticicola</name>
    <dbReference type="NCBI Taxonomy" id="2082293"/>
    <lineage>
        <taxon>Eukaryota</taxon>
        <taxon>Fungi</taxon>
        <taxon>Dikarya</taxon>
        <taxon>Ascomycota</taxon>
        <taxon>Pezizomycotina</taxon>
        <taxon>Leotiomycetes</taxon>
        <taxon>Helotiales</taxon>
        <taxon>Hyaloscyphaceae</taxon>
        <taxon>Hyaloscypha</taxon>
    </lineage>
</organism>
<evidence type="ECO:0000313" key="5">
    <source>
        <dbReference type="EMBL" id="PMD16323.1"/>
    </source>
</evidence>
<dbReference type="STRING" id="1745343.A0A2J6PQN7"/>
<evidence type="ECO:0000313" key="6">
    <source>
        <dbReference type="Proteomes" id="UP000235672"/>
    </source>
</evidence>
<dbReference type="SUPFAM" id="SSF49899">
    <property type="entry name" value="Concanavalin A-like lectins/glucanases"/>
    <property type="match status" value="1"/>
</dbReference>
<protein>
    <submittedName>
        <fullName evidence="5">Glycoside hydrolase family 12 protein</fullName>
    </submittedName>
</protein>
<dbReference type="AlphaFoldDB" id="A0A2J6PQN7"/>
<accession>A0A2J6PQN7</accession>
<feature type="signal peptide" evidence="4">
    <location>
        <begin position="1"/>
        <end position="19"/>
    </location>
</feature>
<dbReference type="Pfam" id="PF01670">
    <property type="entry name" value="Glyco_hydro_12"/>
    <property type="match status" value="1"/>
</dbReference>
<keyword evidence="4" id="KW-0732">Signal</keyword>
<dbReference type="Gene3D" id="2.60.120.180">
    <property type="match status" value="1"/>
</dbReference>
<dbReference type="PANTHER" id="PTHR34002:SF11">
    <property type="entry name" value="CONCANAVALIN A-LIKE LECTIN_GLUCANASE"/>
    <property type="match status" value="1"/>
</dbReference>
<dbReference type="EMBL" id="KZ613506">
    <property type="protein sequence ID" value="PMD16323.1"/>
    <property type="molecule type" value="Genomic_DNA"/>
</dbReference>